<feature type="chain" id="PRO_5040114279" evidence="1">
    <location>
        <begin position="28"/>
        <end position="254"/>
    </location>
</feature>
<dbReference type="EMBL" id="JADNYJ010000119">
    <property type="protein sequence ID" value="KAF8882923.1"/>
    <property type="molecule type" value="Genomic_DNA"/>
</dbReference>
<keyword evidence="1" id="KW-0732">Signal</keyword>
<feature type="signal peptide" evidence="1">
    <location>
        <begin position="1"/>
        <end position="27"/>
    </location>
</feature>
<dbReference type="AlphaFoldDB" id="A0A9P5TJ96"/>
<sequence length="254" mass="27317">MLLPIMMSRAGLLLTLIFTAFIGLVACAPVPERLSNLVERYDGPINNCITQSLGDPANFKREYITEFEGRELDLDFNQHFKREYDFQMSDKRDVDDIKYDFGKRKVELERRNVFKKIGHAFKHAFHAVKTGFQKAGHAIAHVAKKAATGVVHAAKKVGHFVKTTGAKVAKFGLKVVAAAASVASKVVKFIPGVGTAAGMALKGVAVGANKASDKIHANLGKLGKVDKGLNNVINPLGSAVKHMGKGGKVVGALL</sequence>
<evidence type="ECO:0000313" key="2">
    <source>
        <dbReference type="EMBL" id="KAF8882923.1"/>
    </source>
</evidence>
<comment type="caution">
    <text evidence="2">The sequence shown here is derived from an EMBL/GenBank/DDBJ whole genome shotgun (WGS) entry which is preliminary data.</text>
</comment>
<name>A0A9P5TJ96_GYMJU</name>
<organism evidence="2 3">
    <name type="scientific">Gymnopilus junonius</name>
    <name type="common">Spectacular rustgill mushroom</name>
    <name type="synonym">Gymnopilus spectabilis subsp. junonius</name>
    <dbReference type="NCBI Taxonomy" id="109634"/>
    <lineage>
        <taxon>Eukaryota</taxon>
        <taxon>Fungi</taxon>
        <taxon>Dikarya</taxon>
        <taxon>Basidiomycota</taxon>
        <taxon>Agaricomycotina</taxon>
        <taxon>Agaricomycetes</taxon>
        <taxon>Agaricomycetidae</taxon>
        <taxon>Agaricales</taxon>
        <taxon>Agaricineae</taxon>
        <taxon>Hymenogastraceae</taxon>
        <taxon>Gymnopilus</taxon>
    </lineage>
</organism>
<keyword evidence="3" id="KW-1185">Reference proteome</keyword>
<evidence type="ECO:0000256" key="1">
    <source>
        <dbReference type="SAM" id="SignalP"/>
    </source>
</evidence>
<protein>
    <submittedName>
        <fullName evidence="2">Uncharacterized protein</fullName>
    </submittedName>
</protein>
<gene>
    <name evidence="2" type="ORF">CPB84DRAFT_196725</name>
</gene>
<dbReference type="Proteomes" id="UP000724874">
    <property type="component" value="Unassembled WGS sequence"/>
</dbReference>
<reference evidence="2" key="1">
    <citation type="submission" date="2020-11" db="EMBL/GenBank/DDBJ databases">
        <authorList>
            <consortium name="DOE Joint Genome Institute"/>
            <person name="Ahrendt S."/>
            <person name="Riley R."/>
            <person name="Andreopoulos W."/>
            <person name="LaButti K."/>
            <person name="Pangilinan J."/>
            <person name="Ruiz-duenas F.J."/>
            <person name="Barrasa J.M."/>
            <person name="Sanchez-Garcia M."/>
            <person name="Camarero S."/>
            <person name="Miyauchi S."/>
            <person name="Serrano A."/>
            <person name="Linde D."/>
            <person name="Babiker R."/>
            <person name="Drula E."/>
            <person name="Ayuso-Fernandez I."/>
            <person name="Pacheco R."/>
            <person name="Padilla G."/>
            <person name="Ferreira P."/>
            <person name="Barriuso J."/>
            <person name="Kellner H."/>
            <person name="Castanera R."/>
            <person name="Alfaro M."/>
            <person name="Ramirez L."/>
            <person name="Pisabarro A.G."/>
            <person name="Kuo A."/>
            <person name="Tritt A."/>
            <person name="Lipzen A."/>
            <person name="He G."/>
            <person name="Yan M."/>
            <person name="Ng V."/>
            <person name="Cullen D."/>
            <person name="Martin F."/>
            <person name="Rosso M.-N."/>
            <person name="Henrissat B."/>
            <person name="Hibbett D."/>
            <person name="Martinez A.T."/>
            <person name="Grigoriev I.V."/>
        </authorList>
    </citation>
    <scope>NUCLEOTIDE SEQUENCE</scope>
    <source>
        <strain evidence="2">AH 44721</strain>
    </source>
</reference>
<evidence type="ECO:0000313" key="3">
    <source>
        <dbReference type="Proteomes" id="UP000724874"/>
    </source>
</evidence>
<dbReference type="OrthoDB" id="3058140at2759"/>
<accession>A0A9P5TJ96</accession>
<proteinExistence type="predicted"/>